<feature type="domain" description="ILCR1 Ig-like" evidence="1">
    <location>
        <begin position="68"/>
        <end position="187"/>
    </location>
</feature>
<dbReference type="InterPro" id="IPR057066">
    <property type="entry name" value="Ig_ILCR1"/>
</dbReference>
<organism evidence="2 3">
    <name type="scientific">Plectus sambesii</name>
    <dbReference type="NCBI Taxonomy" id="2011161"/>
    <lineage>
        <taxon>Eukaryota</taxon>
        <taxon>Metazoa</taxon>
        <taxon>Ecdysozoa</taxon>
        <taxon>Nematoda</taxon>
        <taxon>Chromadorea</taxon>
        <taxon>Plectida</taxon>
        <taxon>Plectina</taxon>
        <taxon>Plectoidea</taxon>
        <taxon>Plectidae</taxon>
        <taxon>Plectus</taxon>
    </lineage>
</organism>
<evidence type="ECO:0000313" key="2">
    <source>
        <dbReference type="Proteomes" id="UP000887566"/>
    </source>
</evidence>
<protein>
    <recommendedName>
        <fullName evidence="1">ILCR1 Ig-like domain-containing protein</fullName>
    </recommendedName>
</protein>
<keyword evidence="2" id="KW-1185">Reference proteome</keyword>
<dbReference type="AlphaFoldDB" id="A0A914WTR8"/>
<accession>A0A914WTR8</accession>
<dbReference type="WBParaSite" id="PSAMB.scaffold5233size12260.g26161.t1">
    <property type="protein sequence ID" value="PSAMB.scaffold5233size12260.g26161.t1"/>
    <property type="gene ID" value="PSAMB.scaffold5233size12260.g26161"/>
</dbReference>
<proteinExistence type="predicted"/>
<reference evidence="3" key="1">
    <citation type="submission" date="2022-11" db="UniProtKB">
        <authorList>
            <consortium name="WormBaseParasite"/>
        </authorList>
    </citation>
    <scope>IDENTIFICATION</scope>
</reference>
<name>A0A914WTR8_9BILA</name>
<evidence type="ECO:0000259" key="1">
    <source>
        <dbReference type="Pfam" id="PF23608"/>
    </source>
</evidence>
<sequence>MIGPFCYDLYMRSSLIDGVQLVLFALCRTILAGKEFPQLPADCMGKNYEFSTSDAIDCEKESHPEAMHWVTCFHRVDYDGRTQSISVQFLAAPENYCFSSYEVFLTAVNKGIIDEQIISKSQVVKANLGGRAVQIVSYRYDNLSINSNYQLLVVPTARDEQKRCACPVRKEDMTRLYDMGIACSCQVSLLNINYRSPPLSSASSSAVSHRILATSTALLLATSLALHHLPFNFHST</sequence>
<evidence type="ECO:0000313" key="3">
    <source>
        <dbReference type="WBParaSite" id="PSAMB.scaffold5233size12260.g26161.t1"/>
    </source>
</evidence>
<dbReference type="Proteomes" id="UP000887566">
    <property type="component" value="Unplaced"/>
</dbReference>
<dbReference type="Pfam" id="PF23608">
    <property type="entry name" value="Ig_ILCR1"/>
    <property type="match status" value="1"/>
</dbReference>